<proteinExistence type="predicted"/>
<sequence>MAKKDNQNKTKKVKIDLGRTTTKPPSSLKPKDKKANK</sequence>
<protein>
    <submittedName>
        <fullName evidence="2">Uncharacterized protein</fullName>
    </submittedName>
</protein>
<keyword evidence="3" id="KW-1185">Reference proteome</keyword>
<evidence type="ECO:0000313" key="3">
    <source>
        <dbReference type="Proteomes" id="UP000199574"/>
    </source>
</evidence>
<reference evidence="2 3" key="1">
    <citation type="submission" date="2016-10" db="EMBL/GenBank/DDBJ databases">
        <authorList>
            <person name="Varghese N."/>
            <person name="Submissions S."/>
        </authorList>
    </citation>
    <scope>NUCLEOTIDE SEQUENCE [LARGE SCALE GENOMIC DNA]</scope>
    <source>
        <strain evidence="2 3">MAR_2009_60</strain>
    </source>
</reference>
<dbReference type="Proteomes" id="UP000199574">
    <property type="component" value="Chromosome I"/>
</dbReference>
<evidence type="ECO:0000256" key="1">
    <source>
        <dbReference type="SAM" id="MobiDB-lite"/>
    </source>
</evidence>
<accession>A0ABY0UPQ2</accession>
<gene>
    <name evidence="2" type="ORF">SAMN05192545_2540</name>
</gene>
<dbReference type="EMBL" id="LT629754">
    <property type="protein sequence ID" value="SDT00121.1"/>
    <property type="molecule type" value="Genomic_DNA"/>
</dbReference>
<name>A0ABY0UPQ2_9FLAO</name>
<feature type="region of interest" description="Disordered" evidence="1">
    <location>
        <begin position="1"/>
        <end position="37"/>
    </location>
</feature>
<feature type="compositionally biased region" description="Basic and acidic residues" evidence="1">
    <location>
        <begin position="1"/>
        <end position="17"/>
    </location>
</feature>
<evidence type="ECO:0000313" key="2">
    <source>
        <dbReference type="EMBL" id="SDT00121.1"/>
    </source>
</evidence>
<organism evidence="2 3">
    <name type="scientific">Maribacter dokdonensis</name>
    <dbReference type="NCBI Taxonomy" id="320912"/>
    <lineage>
        <taxon>Bacteria</taxon>
        <taxon>Pseudomonadati</taxon>
        <taxon>Bacteroidota</taxon>
        <taxon>Flavobacteriia</taxon>
        <taxon>Flavobacteriales</taxon>
        <taxon>Flavobacteriaceae</taxon>
        <taxon>Maribacter</taxon>
    </lineage>
</organism>